<sequence length="225" mass="23537">MTSLVVVNAGLGEPSSTRLLADRLTASTVRQLESAGCRVEVQVIDLRDLAVELSRSLIGAFPIGAVREAVDRVVGADAVIAATPVFNSSYSGLFKMFFDVVAQDGLIGTPVLIAATGGSPRHAMVLDHAMRPLFGYLRTVVVPTGVYAASEDWSGVGGDVTPLRDRVDRAAGELTALLIGARERARLRVVPDPEAPSGRAGGDPDTTAAERDGIATFARLLGEQA</sequence>
<dbReference type="SUPFAM" id="SSF52218">
    <property type="entry name" value="Flavoproteins"/>
    <property type="match status" value="1"/>
</dbReference>
<evidence type="ECO:0000256" key="2">
    <source>
        <dbReference type="ARBA" id="ARBA00022643"/>
    </source>
</evidence>
<dbReference type="EMBL" id="FTNT01000009">
    <property type="protein sequence ID" value="SIS15239.1"/>
    <property type="molecule type" value="Genomic_DNA"/>
</dbReference>
<keyword evidence="2" id="KW-0288">FMN</keyword>
<dbReference type="GO" id="GO:0016491">
    <property type="term" value="F:oxidoreductase activity"/>
    <property type="evidence" value="ECO:0007669"/>
    <property type="project" value="UniProtKB-KW"/>
</dbReference>
<reference evidence="6 7" key="1">
    <citation type="submission" date="2017-01" db="EMBL/GenBank/DDBJ databases">
        <authorList>
            <person name="Mah S.A."/>
            <person name="Swanson W.J."/>
            <person name="Moy G.W."/>
            <person name="Vacquier V.D."/>
        </authorList>
    </citation>
    <scope>NUCLEOTIDE SEQUENCE [LARGE SCALE GENOMIC DNA]</scope>
    <source>
        <strain evidence="6 7">CPCC 203464</strain>
    </source>
</reference>
<dbReference type="NCBIfam" id="TIGR04037">
    <property type="entry name" value="LLM_duo_CE1759"/>
    <property type="match status" value="1"/>
</dbReference>
<evidence type="ECO:0000313" key="6">
    <source>
        <dbReference type="EMBL" id="SIS15239.1"/>
    </source>
</evidence>
<dbReference type="STRING" id="1344003.SAMN05445060_3038"/>
<keyword evidence="7" id="KW-1185">Reference proteome</keyword>
<evidence type="ECO:0000256" key="4">
    <source>
        <dbReference type="SAM" id="MobiDB-lite"/>
    </source>
</evidence>
<dbReference type="PANTHER" id="PTHR43408">
    <property type="entry name" value="FMN REDUCTASE (NADPH)"/>
    <property type="match status" value="1"/>
</dbReference>
<dbReference type="InterPro" id="IPR051814">
    <property type="entry name" value="NAD(P)H-dep_FMN_reductase"/>
</dbReference>
<gene>
    <name evidence="6" type="ORF">SAMN05445060_3038</name>
</gene>
<keyword evidence="1" id="KW-0285">Flavoprotein</keyword>
<dbReference type="OrthoDB" id="1643408at2"/>
<protein>
    <submittedName>
        <fullName evidence="6">FMN reductase</fullName>
    </submittedName>
</protein>
<dbReference type="PANTHER" id="PTHR43408:SF2">
    <property type="entry name" value="FMN REDUCTASE (NADPH)"/>
    <property type="match status" value="1"/>
</dbReference>
<dbReference type="Pfam" id="PF03358">
    <property type="entry name" value="FMN_red"/>
    <property type="match status" value="1"/>
</dbReference>
<evidence type="ECO:0000259" key="5">
    <source>
        <dbReference type="Pfam" id="PF03358"/>
    </source>
</evidence>
<evidence type="ECO:0000256" key="3">
    <source>
        <dbReference type="ARBA" id="ARBA00023002"/>
    </source>
</evidence>
<proteinExistence type="predicted"/>
<dbReference type="RefSeq" id="WP_076480991.1">
    <property type="nucleotide sequence ID" value="NZ_FTNT01000009.1"/>
</dbReference>
<dbReference type="InterPro" id="IPR005025">
    <property type="entry name" value="FMN_Rdtase-like_dom"/>
</dbReference>
<evidence type="ECO:0000313" key="7">
    <source>
        <dbReference type="Proteomes" id="UP000186218"/>
    </source>
</evidence>
<feature type="region of interest" description="Disordered" evidence="4">
    <location>
        <begin position="191"/>
        <end position="211"/>
    </location>
</feature>
<dbReference type="Proteomes" id="UP000186218">
    <property type="component" value="Unassembled WGS sequence"/>
</dbReference>
<feature type="domain" description="NADPH-dependent FMN reductase-like" evidence="5">
    <location>
        <begin position="4"/>
        <end position="153"/>
    </location>
</feature>
<organism evidence="6 7">
    <name type="scientific">Williamsia sterculiae</name>
    <dbReference type="NCBI Taxonomy" id="1344003"/>
    <lineage>
        <taxon>Bacteria</taxon>
        <taxon>Bacillati</taxon>
        <taxon>Actinomycetota</taxon>
        <taxon>Actinomycetes</taxon>
        <taxon>Mycobacteriales</taxon>
        <taxon>Nocardiaceae</taxon>
        <taxon>Williamsia</taxon>
    </lineage>
</organism>
<keyword evidence="3" id="KW-0560">Oxidoreductase</keyword>
<dbReference type="AlphaFoldDB" id="A0A1N7GRQ6"/>
<evidence type="ECO:0000256" key="1">
    <source>
        <dbReference type="ARBA" id="ARBA00022630"/>
    </source>
</evidence>
<dbReference type="Gene3D" id="3.40.50.360">
    <property type="match status" value="1"/>
</dbReference>
<accession>A0A1N7GRQ6</accession>
<name>A0A1N7GRQ6_9NOCA</name>
<dbReference type="InterPro" id="IPR029039">
    <property type="entry name" value="Flavoprotein-like_sf"/>
</dbReference>
<dbReference type="InterPro" id="IPR023932">
    <property type="entry name" value="CE1759_FMN_reduct"/>
</dbReference>